<accession>A0A7X2NTA1</accession>
<proteinExistence type="inferred from homology"/>
<reference evidence="4 5" key="1">
    <citation type="submission" date="2019-08" db="EMBL/GenBank/DDBJ databases">
        <title>In-depth cultivation of the pig gut microbiome towards novel bacterial diversity and tailored functional studies.</title>
        <authorList>
            <person name="Wylensek D."/>
            <person name="Hitch T.C.A."/>
            <person name="Clavel T."/>
        </authorList>
    </citation>
    <scope>NUCLEOTIDE SEQUENCE [LARGE SCALE GENOMIC DNA]</scope>
    <source>
        <strain evidence="4 5">Oil+RF-744-GAM-WT-6</strain>
    </source>
</reference>
<evidence type="ECO:0000256" key="2">
    <source>
        <dbReference type="HAMAP-Rule" id="MF_00674"/>
    </source>
</evidence>
<dbReference type="Proteomes" id="UP000461880">
    <property type="component" value="Unassembled WGS sequence"/>
</dbReference>
<sequence>MPRPVRKRTIYQKPKYCRFRPDHETEEEVNLTLDELEAVRLSDLIHLDQSEGAERMNIARTTFQKILNSAHEKIADALVNGKTLEIEGGNVLLEDDPIYGSCSDRTIAKVGSVKELGGKKNMKIAAAYDPETGEIFQHFGRTEYFKVYDIENNQVVNAEVRSTNGQGHGALAGVLASLGAEVLICGGIGAGAQNALAAAGIRFYGGCAGSADEAVKAYLSGNLNYQEDVQCNHHDHEGGCGHEGGSCCH</sequence>
<evidence type="ECO:0000259" key="3">
    <source>
        <dbReference type="Pfam" id="PF02579"/>
    </source>
</evidence>
<evidence type="ECO:0000313" key="5">
    <source>
        <dbReference type="Proteomes" id="UP000461880"/>
    </source>
</evidence>
<dbReference type="InterPro" id="IPR003731">
    <property type="entry name" value="Di-Nase_FeMo-co_biosynth"/>
</dbReference>
<keyword evidence="5" id="KW-1185">Reference proteome</keyword>
<comment type="caution">
    <text evidence="4">The sequence shown here is derived from an EMBL/GenBank/DDBJ whole genome shotgun (WGS) entry which is preliminary data.</text>
</comment>
<dbReference type="PANTHER" id="PTHR37478">
    <property type="match status" value="1"/>
</dbReference>
<evidence type="ECO:0000256" key="1">
    <source>
        <dbReference type="ARBA" id="ARBA00009350"/>
    </source>
</evidence>
<dbReference type="RefSeq" id="WP_154505144.1">
    <property type="nucleotide sequence ID" value="NZ_VUMN01000022.1"/>
</dbReference>
<dbReference type="InterPro" id="IPR002852">
    <property type="entry name" value="UPF0251"/>
</dbReference>
<evidence type="ECO:0000313" key="4">
    <source>
        <dbReference type="EMBL" id="MSS59055.1"/>
    </source>
</evidence>
<dbReference type="Pfam" id="PF02001">
    <property type="entry name" value="DUF134"/>
    <property type="match status" value="1"/>
</dbReference>
<dbReference type="EMBL" id="VUMN01000022">
    <property type="protein sequence ID" value="MSS59055.1"/>
    <property type="molecule type" value="Genomic_DNA"/>
</dbReference>
<dbReference type="PANTHER" id="PTHR37478:SF2">
    <property type="entry name" value="UPF0251 PROTEIN TK0562"/>
    <property type="match status" value="1"/>
</dbReference>
<feature type="domain" description="Dinitrogenase iron-molybdenum cofactor biosynthesis" evidence="3">
    <location>
        <begin position="133"/>
        <end position="219"/>
    </location>
</feature>
<name>A0A7X2NTA1_9FIRM</name>
<dbReference type="AlphaFoldDB" id="A0A7X2NTA1"/>
<dbReference type="Pfam" id="PF02579">
    <property type="entry name" value="Nitro_FeMo-Co"/>
    <property type="match status" value="1"/>
</dbReference>
<dbReference type="SUPFAM" id="SSF53146">
    <property type="entry name" value="Nitrogenase accessory factor-like"/>
    <property type="match status" value="1"/>
</dbReference>
<organism evidence="4 5">
    <name type="scientific">Stecheria intestinalis</name>
    <dbReference type="NCBI Taxonomy" id="2606630"/>
    <lineage>
        <taxon>Bacteria</taxon>
        <taxon>Bacillati</taxon>
        <taxon>Bacillota</taxon>
        <taxon>Erysipelotrichia</taxon>
        <taxon>Erysipelotrichales</taxon>
        <taxon>Erysipelotrichaceae</taxon>
        <taxon>Stecheria</taxon>
    </lineage>
</organism>
<dbReference type="Gene3D" id="3.30.420.130">
    <property type="entry name" value="Dinitrogenase iron-molybdenum cofactor biosynthesis domain"/>
    <property type="match status" value="1"/>
</dbReference>
<protein>
    <recommendedName>
        <fullName evidence="2">UPF0251 protein FYJ51_09100</fullName>
    </recommendedName>
</protein>
<dbReference type="InterPro" id="IPR036105">
    <property type="entry name" value="DiNase_FeMo-co_biosyn_sf"/>
</dbReference>
<comment type="similarity">
    <text evidence="1 2">Belongs to the UPF0251 family.</text>
</comment>
<dbReference type="HAMAP" id="MF_00674">
    <property type="entry name" value="UPF0251"/>
    <property type="match status" value="1"/>
</dbReference>
<gene>
    <name evidence="4" type="ORF">FYJ51_09100</name>
</gene>